<keyword evidence="5" id="KW-1185">Reference proteome</keyword>
<comment type="caution">
    <text evidence="4">The sequence shown here is derived from an EMBL/GenBank/DDBJ whole genome shotgun (WGS) entry which is preliminary data.</text>
</comment>
<evidence type="ECO:0000259" key="3">
    <source>
        <dbReference type="SMART" id="SM00829"/>
    </source>
</evidence>
<dbReference type="GO" id="GO:0003960">
    <property type="term" value="F:quinone reductase (NADPH) activity"/>
    <property type="evidence" value="ECO:0007669"/>
    <property type="project" value="InterPro"/>
</dbReference>
<dbReference type="Pfam" id="PF08240">
    <property type="entry name" value="ADH_N"/>
    <property type="match status" value="1"/>
</dbReference>
<dbReference type="PROSITE" id="PS01162">
    <property type="entry name" value="QOR_ZETA_CRYSTAL"/>
    <property type="match status" value="1"/>
</dbReference>
<dbReference type="InterPro" id="IPR002364">
    <property type="entry name" value="Quin_OxRdtase/zeta-crystal_CS"/>
</dbReference>
<dbReference type="GO" id="GO:0070402">
    <property type="term" value="F:NADPH binding"/>
    <property type="evidence" value="ECO:0007669"/>
    <property type="project" value="TreeGrafter"/>
</dbReference>
<evidence type="ECO:0000256" key="2">
    <source>
        <dbReference type="ARBA" id="ARBA00023002"/>
    </source>
</evidence>
<dbReference type="EMBL" id="AAVT01000006">
    <property type="protein sequence ID" value="EAW30843.1"/>
    <property type="molecule type" value="Genomic_DNA"/>
</dbReference>
<dbReference type="PANTHER" id="PTHR48106">
    <property type="entry name" value="QUINONE OXIDOREDUCTASE PIG3-RELATED"/>
    <property type="match status" value="1"/>
</dbReference>
<proteinExistence type="predicted"/>
<evidence type="ECO:0000256" key="1">
    <source>
        <dbReference type="ARBA" id="ARBA00022857"/>
    </source>
</evidence>
<keyword evidence="1" id="KW-0521">NADP</keyword>
<keyword evidence="2" id="KW-0560">Oxidoreductase</keyword>
<accession>A0YEK7</accession>
<dbReference type="GO" id="GO:0035925">
    <property type="term" value="F:mRNA 3'-UTR AU-rich region binding"/>
    <property type="evidence" value="ECO:0007669"/>
    <property type="project" value="TreeGrafter"/>
</dbReference>
<dbReference type="GO" id="GO:0008270">
    <property type="term" value="F:zinc ion binding"/>
    <property type="evidence" value="ECO:0007669"/>
    <property type="project" value="InterPro"/>
</dbReference>
<dbReference type="SUPFAM" id="SSF50129">
    <property type="entry name" value="GroES-like"/>
    <property type="match status" value="1"/>
</dbReference>
<dbReference type="Gene3D" id="3.90.180.10">
    <property type="entry name" value="Medium-chain alcohol dehydrogenases, catalytic domain"/>
    <property type="match status" value="1"/>
</dbReference>
<dbReference type="InterPro" id="IPR013149">
    <property type="entry name" value="ADH-like_C"/>
</dbReference>
<sequence>MHIKSVKIDQFGGPDVLQLVSTPCPEPGPGEVRVRLTAIGINLIDTYHRTGLYPLPLPTGLGCEGAGVVEAVGDQVTSLQLGERVGFCLGLGAYSEAIVLPHTSLVKIPEGISDQQAAAVLLKGMTVDYLFNETFPLHGGETILFHAAAGGVGLLACQWARHLGVTLIGTASTPEKCQLAVHHGAAQCLQIDQEGLAEKLAELSPDGGFPVVYDSLGKASYELSLNALAPLGMFVSFGNASGPIEGVSPAALAASGSLYFTRPTLGTHVTRPGWMQRSADRLFDLIANQVLDIQINQTYGLDDIVQAHKDLESRKTTGCSIILP</sequence>
<dbReference type="InterPro" id="IPR013154">
    <property type="entry name" value="ADH-like_N"/>
</dbReference>
<gene>
    <name evidence="4" type="ORF">GP2143_02929</name>
</gene>
<evidence type="ECO:0000313" key="5">
    <source>
        <dbReference type="Proteomes" id="UP000004931"/>
    </source>
</evidence>
<dbReference type="eggNOG" id="COG0604">
    <property type="taxonomic scope" value="Bacteria"/>
</dbReference>
<name>A0YEK7_9GAMM</name>
<dbReference type="SUPFAM" id="SSF51735">
    <property type="entry name" value="NAD(P)-binding Rossmann-fold domains"/>
    <property type="match status" value="1"/>
</dbReference>
<dbReference type="SMART" id="SM00829">
    <property type="entry name" value="PKS_ER"/>
    <property type="match status" value="1"/>
</dbReference>
<dbReference type="OrthoDB" id="9785812at2"/>
<feature type="domain" description="Enoyl reductase (ER)" evidence="3">
    <location>
        <begin position="12"/>
        <end position="322"/>
    </location>
</feature>
<dbReference type="InterPro" id="IPR047618">
    <property type="entry name" value="QOR-like"/>
</dbReference>
<evidence type="ECO:0000313" key="4">
    <source>
        <dbReference type="EMBL" id="EAW30843.1"/>
    </source>
</evidence>
<dbReference type="InterPro" id="IPR036291">
    <property type="entry name" value="NAD(P)-bd_dom_sf"/>
</dbReference>
<dbReference type="InterPro" id="IPR020843">
    <property type="entry name" value="ER"/>
</dbReference>
<dbReference type="InterPro" id="IPR011032">
    <property type="entry name" value="GroES-like_sf"/>
</dbReference>
<dbReference type="Pfam" id="PF00107">
    <property type="entry name" value="ADH_zinc_N"/>
    <property type="match status" value="1"/>
</dbReference>
<dbReference type="Gene3D" id="3.40.50.720">
    <property type="entry name" value="NAD(P)-binding Rossmann-like Domain"/>
    <property type="match status" value="1"/>
</dbReference>
<dbReference type="GO" id="GO:0005829">
    <property type="term" value="C:cytosol"/>
    <property type="evidence" value="ECO:0007669"/>
    <property type="project" value="TreeGrafter"/>
</dbReference>
<organism evidence="4 5">
    <name type="scientific">marine gamma proteobacterium HTCC2143</name>
    <dbReference type="NCBI Taxonomy" id="247633"/>
    <lineage>
        <taxon>Bacteria</taxon>
        <taxon>Pseudomonadati</taxon>
        <taxon>Pseudomonadota</taxon>
        <taxon>Gammaproteobacteria</taxon>
        <taxon>Cellvibrionales</taxon>
        <taxon>Spongiibacteraceae</taxon>
        <taxon>BD1-7 clade</taxon>
    </lineage>
</organism>
<protein>
    <submittedName>
        <fullName evidence="4">Quinone oxidoreductase</fullName>
    </submittedName>
</protein>
<dbReference type="CDD" id="cd05286">
    <property type="entry name" value="QOR2"/>
    <property type="match status" value="1"/>
</dbReference>
<dbReference type="Proteomes" id="UP000004931">
    <property type="component" value="Unassembled WGS sequence"/>
</dbReference>
<dbReference type="STRING" id="247633.GP2143_02929"/>
<reference evidence="4 5" key="1">
    <citation type="journal article" date="2010" name="J. Bacteriol.">
        <title>Genome sequence of the oligotrophic marine Gammaproteobacterium HTCC2143, isolated from the Oregon Coast.</title>
        <authorList>
            <person name="Oh H.M."/>
            <person name="Kang I."/>
            <person name="Ferriera S."/>
            <person name="Giovannoni S.J."/>
            <person name="Cho J.C."/>
        </authorList>
    </citation>
    <scope>NUCLEOTIDE SEQUENCE [LARGE SCALE GENOMIC DNA]</scope>
    <source>
        <strain evidence="4 5">HTCC2143</strain>
    </source>
</reference>
<dbReference type="PANTHER" id="PTHR48106:SF13">
    <property type="entry name" value="QUINONE OXIDOREDUCTASE-RELATED"/>
    <property type="match status" value="1"/>
</dbReference>
<dbReference type="AlphaFoldDB" id="A0YEK7"/>